<organism evidence="3 4">
    <name type="scientific">Cryptosporidium xiaoi</name>
    <dbReference type="NCBI Taxonomy" id="659607"/>
    <lineage>
        <taxon>Eukaryota</taxon>
        <taxon>Sar</taxon>
        <taxon>Alveolata</taxon>
        <taxon>Apicomplexa</taxon>
        <taxon>Conoidasida</taxon>
        <taxon>Coccidia</taxon>
        <taxon>Eucoccidiorida</taxon>
        <taxon>Eimeriorina</taxon>
        <taxon>Cryptosporidiidae</taxon>
        <taxon>Cryptosporidium</taxon>
    </lineage>
</organism>
<feature type="compositionally biased region" description="Basic and acidic residues" evidence="1">
    <location>
        <begin position="223"/>
        <end position="245"/>
    </location>
</feature>
<reference evidence="3 4" key="1">
    <citation type="submission" date="2023-10" db="EMBL/GenBank/DDBJ databases">
        <title>Comparative genomics analysis reveals potential genetic determinants of host preference in Cryptosporidium xiaoi.</title>
        <authorList>
            <person name="Xiao L."/>
            <person name="Li J."/>
        </authorList>
    </citation>
    <scope>NUCLEOTIDE SEQUENCE [LARGE SCALE GENOMIC DNA]</scope>
    <source>
        <strain evidence="3 4">52996</strain>
    </source>
</reference>
<feature type="compositionally biased region" description="Low complexity" evidence="1">
    <location>
        <begin position="154"/>
        <end position="172"/>
    </location>
</feature>
<keyword evidence="2" id="KW-0732">Signal</keyword>
<keyword evidence="4" id="KW-1185">Reference proteome</keyword>
<comment type="caution">
    <text evidence="3">The sequence shown here is derived from an EMBL/GenBank/DDBJ whole genome shotgun (WGS) entry which is preliminary data.</text>
</comment>
<evidence type="ECO:0000256" key="1">
    <source>
        <dbReference type="SAM" id="MobiDB-lite"/>
    </source>
</evidence>
<feature type="compositionally biased region" description="Basic and acidic residues" evidence="1">
    <location>
        <begin position="179"/>
        <end position="214"/>
    </location>
</feature>
<proteinExistence type="predicted"/>
<sequence>MKVWIVLLHFFGLVCEFSVTGSSLVPVSLLKATSNDSENENSDYETRVDLEPRRVKNDIFLANSVESLIKFLYTESLERGIEADIETCRTAVEMYLNSKTLPNVSESGIAFNRRELLDLLIYAVNKPGNAQKYISKSKKKKSSLFKSIFHKSDSPSSTRSSSIRSSSSSHQSEPTITRVYDHSSDSDTSSDKKLSKDGTMHSGIDKSAEKHSSDQKSGITSEDEQRKEDEISGVIPEEKLSSHGMDELVIDSGTESVEYQTIYSPDELKLELDSNESILKLKEILSSDFKLVPWRNLVSMILHKPKRRNEFPYCEKSCKKMSEVMGKVLFHYLVNLCKLKSASADYSLKNCFDKKNKCMRIITGCTKIKKMIKKYTKLYFKLRFDFVDSITLITQCSIAKTYHLSTSTSILTPPNQNYNYEKCTLGQYYLMLDYLAFVEYVNIGLGKTKSKLDVILRDKCTPKCSITCFKCGSSKLCSYLGKVHKELSDDLNKLANHKTLLEKKIFFCKNYLISNNEFSRYIPETAQYVTKNGVRKDVEPTKGILTVQYPKYAKADPKSLIILESKFFQTVSSETNAKSNFEGEQSENNEKQEGKNKKIGVTNKGYTDTEDKSQGSINRNIFSHDSEWI</sequence>
<evidence type="ECO:0000313" key="4">
    <source>
        <dbReference type="Proteomes" id="UP001311799"/>
    </source>
</evidence>
<feature type="region of interest" description="Disordered" evidence="1">
    <location>
        <begin position="149"/>
        <end position="245"/>
    </location>
</feature>
<dbReference type="Proteomes" id="UP001311799">
    <property type="component" value="Unassembled WGS sequence"/>
</dbReference>
<gene>
    <name evidence="3" type="ORF">RS030_223475</name>
</gene>
<feature type="signal peptide" evidence="2">
    <location>
        <begin position="1"/>
        <end position="16"/>
    </location>
</feature>
<evidence type="ECO:0000313" key="3">
    <source>
        <dbReference type="EMBL" id="KAK6589154.1"/>
    </source>
</evidence>
<evidence type="ECO:0000256" key="2">
    <source>
        <dbReference type="SAM" id="SignalP"/>
    </source>
</evidence>
<dbReference type="AlphaFoldDB" id="A0AAV9XXC2"/>
<feature type="region of interest" description="Disordered" evidence="1">
    <location>
        <begin position="578"/>
        <end position="618"/>
    </location>
</feature>
<dbReference type="EMBL" id="JAWDEY010000014">
    <property type="protein sequence ID" value="KAK6589154.1"/>
    <property type="molecule type" value="Genomic_DNA"/>
</dbReference>
<feature type="chain" id="PRO_5043877838" evidence="2">
    <location>
        <begin position="17"/>
        <end position="629"/>
    </location>
</feature>
<name>A0AAV9XXC2_9CRYT</name>
<accession>A0AAV9XXC2</accession>
<protein>
    <submittedName>
        <fullName evidence="3">Uncharacterized protein</fullName>
    </submittedName>
</protein>